<evidence type="ECO:0000313" key="2">
    <source>
        <dbReference type="Proteomes" id="UP000183567"/>
    </source>
</evidence>
<keyword evidence="2" id="KW-1185">Reference proteome</keyword>
<name>A0A1J8Q3B5_9AGAM</name>
<evidence type="ECO:0000313" key="1">
    <source>
        <dbReference type="EMBL" id="OJA07728.1"/>
    </source>
</evidence>
<dbReference type="Proteomes" id="UP000183567">
    <property type="component" value="Unassembled WGS sequence"/>
</dbReference>
<dbReference type="EMBL" id="LVVM01006578">
    <property type="protein sequence ID" value="OJA07728.1"/>
    <property type="molecule type" value="Genomic_DNA"/>
</dbReference>
<dbReference type="AlphaFoldDB" id="A0A1J8Q3B5"/>
<proteinExistence type="predicted"/>
<organism evidence="1 2">
    <name type="scientific">Rhizopogon vesiculosus</name>
    <dbReference type="NCBI Taxonomy" id="180088"/>
    <lineage>
        <taxon>Eukaryota</taxon>
        <taxon>Fungi</taxon>
        <taxon>Dikarya</taxon>
        <taxon>Basidiomycota</taxon>
        <taxon>Agaricomycotina</taxon>
        <taxon>Agaricomycetes</taxon>
        <taxon>Agaricomycetidae</taxon>
        <taxon>Boletales</taxon>
        <taxon>Suillineae</taxon>
        <taxon>Rhizopogonaceae</taxon>
        <taxon>Rhizopogon</taxon>
    </lineage>
</organism>
<comment type="caution">
    <text evidence="1">The sequence shown here is derived from an EMBL/GenBank/DDBJ whole genome shotgun (WGS) entry which is preliminary data.</text>
</comment>
<protein>
    <submittedName>
        <fullName evidence="1">Uncharacterized protein</fullName>
    </submittedName>
</protein>
<reference evidence="1 2" key="1">
    <citation type="submission" date="2016-03" db="EMBL/GenBank/DDBJ databases">
        <title>Comparative genomics of the ectomycorrhizal sister species Rhizopogon vinicolor and Rhizopogon vesiculosus (Basidiomycota: Boletales) reveals a divergence of the mating type B locus.</title>
        <authorList>
            <person name="Mujic A.B."/>
            <person name="Kuo A."/>
            <person name="Tritt A."/>
            <person name="Lipzen A."/>
            <person name="Chen C."/>
            <person name="Johnson J."/>
            <person name="Sharma A."/>
            <person name="Barry K."/>
            <person name="Grigoriev I.V."/>
            <person name="Spatafora J.W."/>
        </authorList>
    </citation>
    <scope>NUCLEOTIDE SEQUENCE [LARGE SCALE GENOMIC DNA]</scope>
    <source>
        <strain evidence="1 2">AM-OR11-056</strain>
    </source>
</reference>
<sequence length="44" mass="4817">MDVTFFTSPYLLRRNGSSVISSSDLLATLVPISRSCVQVHMCAL</sequence>
<accession>A0A1J8Q3B5</accession>
<gene>
    <name evidence="1" type="ORF">AZE42_06107</name>
</gene>